<protein>
    <submittedName>
        <fullName evidence="2">Uncharacterized protein</fullName>
    </submittedName>
</protein>
<dbReference type="Proteomes" id="UP001054837">
    <property type="component" value="Unassembled WGS sequence"/>
</dbReference>
<keyword evidence="1" id="KW-1133">Transmembrane helix</keyword>
<gene>
    <name evidence="2" type="ORF">CDAR_366811</name>
</gene>
<feature type="transmembrane region" description="Helical" evidence="1">
    <location>
        <begin position="83"/>
        <end position="102"/>
    </location>
</feature>
<name>A0AAV4N6U5_9ARAC</name>
<keyword evidence="3" id="KW-1185">Reference proteome</keyword>
<organism evidence="2 3">
    <name type="scientific">Caerostris darwini</name>
    <dbReference type="NCBI Taxonomy" id="1538125"/>
    <lineage>
        <taxon>Eukaryota</taxon>
        <taxon>Metazoa</taxon>
        <taxon>Ecdysozoa</taxon>
        <taxon>Arthropoda</taxon>
        <taxon>Chelicerata</taxon>
        <taxon>Arachnida</taxon>
        <taxon>Araneae</taxon>
        <taxon>Araneomorphae</taxon>
        <taxon>Entelegynae</taxon>
        <taxon>Araneoidea</taxon>
        <taxon>Araneidae</taxon>
        <taxon>Caerostris</taxon>
    </lineage>
</organism>
<keyword evidence="1" id="KW-0812">Transmembrane</keyword>
<sequence>MATQRESDLPKMRLSVGQGPLSLYQTADDFSVHAPRRCCRAPSLPVSPTVFGRPSVEEKSQIIVCRSSISCDAIQMKRVNMEFIYVLLFRILFSLSDVDFIVKYS</sequence>
<evidence type="ECO:0000256" key="1">
    <source>
        <dbReference type="SAM" id="Phobius"/>
    </source>
</evidence>
<dbReference type="EMBL" id="BPLQ01001297">
    <property type="protein sequence ID" value="GIX80469.1"/>
    <property type="molecule type" value="Genomic_DNA"/>
</dbReference>
<accession>A0AAV4N6U5</accession>
<evidence type="ECO:0000313" key="2">
    <source>
        <dbReference type="EMBL" id="GIX80469.1"/>
    </source>
</evidence>
<keyword evidence="1" id="KW-0472">Membrane</keyword>
<evidence type="ECO:0000313" key="3">
    <source>
        <dbReference type="Proteomes" id="UP001054837"/>
    </source>
</evidence>
<dbReference type="AlphaFoldDB" id="A0AAV4N6U5"/>
<proteinExistence type="predicted"/>
<comment type="caution">
    <text evidence="2">The sequence shown here is derived from an EMBL/GenBank/DDBJ whole genome shotgun (WGS) entry which is preliminary data.</text>
</comment>
<reference evidence="2 3" key="1">
    <citation type="submission" date="2021-06" db="EMBL/GenBank/DDBJ databases">
        <title>Caerostris darwini draft genome.</title>
        <authorList>
            <person name="Kono N."/>
            <person name="Arakawa K."/>
        </authorList>
    </citation>
    <scope>NUCLEOTIDE SEQUENCE [LARGE SCALE GENOMIC DNA]</scope>
</reference>